<dbReference type="InterPro" id="IPR038309">
    <property type="entry name" value="Rsd/AlgQ_sf"/>
</dbReference>
<comment type="subcellular location">
    <subcellularLocation>
        <location evidence="4">Cytoplasm</location>
    </subcellularLocation>
</comment>
<evidence type="ECO:0000313" key="7">
    <source>
        <dbReference type="Proteomes" id="UP001515683"/>
    </source>
</evidence>
<organism evidence="6 7">
    <name type="scientific">Candidatus Pantoea multigeneris</name>
    <dbReference type="NCBI Taxonomy" id="2608357"/>
    <lineage>
        <taxon>Bacteria</taxon>
        <taxon>Pseudomonadati</taxon>
        <taxon>Pseudomonadota</taxon>
        <taxon>Gammaproteobacteria</taxon>
        <taxon>Enterobacterales</taxon>
        <taxon>Erwiniaceae</taxon>
        <taxon>Pantoea</taxon>
    </lineage>
</organism>
<comment type="subunit">
    <text evidence="4">Interacts with RpoD.</text>
</comment>
<keyword evidence="2 4" id="KW-0805">Transcription regulation</keyword>
<keyword evidence="3 4" id="KW-0804">Transcription</keyword>
<keyword evidence="1 4" id="KW-0963">Cytoplasm</keyword>
<gene>
    <name evidence="4" type="primary">rsd</name>
    <name evidence="6" type="ORF">F3J40_24335</name>
</gene>
<dbReference type="RefSeq" id="WP_026042892.1">
    <property type="nucleotide sequence ID" value="NZ_VWXF01000019.1"/>
</dbReference>
<dbReference type="InterPro" id="IPR007448">
    <property type="entry name" value="Sigma70_reg_Rsd_AlgQ"/>
</dbReference>
<name>A0ABX0RHB8_9GAMM</name>
<dbReference type="PIRSF" id="PIRSF016548">
    <property type="entry name" value="Rsd_AlgQ"/>
    <property type="match status" value="1"/>
</dbReference>
<evidence type="ECO:0000256" key="3">
    <source>
        <dbReference type="ARBA" id="ARBA00023163"/>
    </source>
</evidence>
<keyword evidence="7" id="KW-1185">Reference proteome</keyword>
<comment type="similarity">
    <text evidence="4 5">Belongs to the Rsd/AlgQ family.</text>
</comment>
<evidence type="ECO:0000256" key="5">
    <source>
        <dbReference type="RuleBase" id="RU004409"/>
    </source>
</evidence>
<dbReference type="Proteomes" id="UP001515683">
    <property type="component" value="Unassembled WGS sequence"/>
</dbReference>
<evidence type="ECO:0000256" key="1">
    <source>
        <dbReference type="ARBA" id="ARBA00022490"/>
    </source>
</evidence>
<dbReference type="Gene3D" id="1.20.120.1370">
    <property type="entry name" value="Regulator of RNA polymerase sigma(70) subunit, domain 4"/>
    <property type="match status" value="1"/>
</dbReference>
<sequence length="168" mass="18823">MLNQLNDLTDRVGGSNELVDAWLEARRQLLVSYYHLVGIKPNKESLTALDEQALDSFCHGLVDYLSAGHFSVYERIISEMQGDSPLIAAAQIYPQLERNTEHLMQLYDGHLQQSITDDNCMTFQQALSEVGEVLEARFTLEDKLVQLAWDNQLASAPVANANDMARPA</sequence>
<dbReference type="InterPro" id="IPR023785">
    <property type="entry name" value="Sigma70_reg_Rsd"/>
</dbReference>
<dbReference type="HAMAP" id="MF_01181">
    <property type="entry name" value="Rsd"/>
    <property type="match status" value="1"/>
</dbReference>
<reference evidence="6 7" key="1">
    <citation type="journal article" date="2019" name="bioRxiv">
        <title>Bacteria contribute to plant secondary compound degradation in a generalist herbivore system.</title>
        <authorList>
            <person name="Francoeur C.B."/>
            <person name="Khadempour L."/>
            <person name="Moreira-Soto R.D."/>
            <person name="Gotting K."/>
            <person name="Book A.J."/>
            <person name="Pinto-Tomas A.A."/>
            <person name="Keefover-Ring K."/>
            <person name="Currie C.R."/>
        </authorList>
    </citation>
    <scope>NUCLEOTIDE SEQUENCE [LARGE SCALE GENOMIC DNA]</scope>
    <source>
        <strain evidence="6">Acro-835</strain>
    </source>
</reference>
<accession>A0ABX0RHB8</accession>
<protein>
    <recommendedName>
        <fullName evidence="4">Regulator of sigma D</fullName>
    </recommendedName>
</protein>
<comment type="caution">
    <text evidence="6">The sequence shown here is derived from an EMBL/GenBank/DDBJ whole genome shotgun (WGS) entry which is preliminary data.</text>
</comment>
<evidence type="ECO:0000256" key="2">
    <source>
        <dbReference type="ARBA" id="ARBA00023015"/>
    </source>
</evidence>
<dbReference type="EMBL" id="VWXF01000019">
    <property type="protein sequence ID" value="NIF24706.1"/>
    <property type="molecule type" value="Genomic_DNA"/>
</dbReference>
<proteinExistence type="inferred from homology"/>
<evidence type="ECO:0000313" key="6">
    <source>
        <dbReference type="EMBL" id="NIF24706.1"/>
    </source>
</evidence>
<comment type="function">
    <text evidence="4">Binds RpoD and negatively regulates RpoD-mediated transcription activation by preventing the interaction between the primary sigma factor RpoD with the catalytic core of the RNA polymerase and with promoter DNA. May be involved in replacement of the RNA polymerase sigma subunit from RpoD to RpoS during the transition from exponential growth to the stationary phase.</text>
</comment>
<dbReference type="Pfam" id="PF04353">
    <property type="entry name" value="Rsd_AlgQ"/>
    <property type="match status" value="1"/>
</dbReference>
<evidence type="ECO:0000256" key="4">
    <source>
        <dbReference type="HAMAP-Rule" id="MF_01181"/>
    </source>
</evidence>
<dbReference type="NCBIfam" id="NF008723">
    <property type="entry name" value="PRK11718.1"/>
    <property type="match status" value="1"/>
</dbReference>